<dbReference type="EMBL" id="RQHK01000002">
    <property type="protein sequence ID" value="TGM82457.1"/>
    <property type="molecule type" value="Genomic_DNA"/>
</dbReference>
<accession>A0ABY2P4Y7</accession>
<organism evidence="1 2">
    <name type="scientific">Leptospira mtsangambouensis</name>
    <dbReference type="NCBI Taxonomy" id="2484912"/>
    <lineage>
        <taxon>Bacteria</taxon>
        <taxon>Pseudomonadati</taxon>
        <taxon>Spirochaetota</taxon>
        <taxon>Spirochaetia</taxon>
        <taxon>Leptospirales</taxon>
        <taxon>Leptospiraceae</taxon>
        <taxon>Leptospira</taxon>
    </lineage>
</organism>
<evidence type="ECO:0000313" key="1">
    <source>
        <dbReference type="EMBL" id="TGM82457.1"/>
    </source>
</evidence>
<proteinExistence type="predicted"/>
<protein>
    <submittedName>
        <fullName evidence="1">Uncharacterized protein</fullName>
    </submittedName>
</protein>
<name>A0ABY2P4Y7_9LEPT</name>
<reference evidence="2" key="1">
    <citation type="journal article" date="2019" name="PLoS Negl. Trop. Dis.">
        <title>Revisiting the worldwide diversity of Leptospira species in the environment.</title>
        <authorList>
            <person name="Vincent A.T."/>
            <person name="Schiettekatte O."/>
            <person name="Bourhy P."/>
            <person name="Veyrier F.J."/>
            <person name="Picardeau M."/>
        </authorList>
    </citation>
    <scope>NUCLEOTIDE SEQUENCE [LARGE SCALE GENOMIC DNA]</scope>
    <source>
        <strain evidence="2">201601298</strain>
    </source>
</reference>
<comment type="caution">
    <text evidence="1">The sequence shown here is derived from an EMBL/GenBank/DDBJ whole genome shotgun (WGS) entry which is preliminary data.</text>
</comment>
<gene>
    <name evidence="1" type="ORF">EHR01_00790</name>
</gene>
<dbReference type="Proteomes" id="UP000297940">
    <property type="component" value="Unassembled WGS sequence"/>
</dbReference>
<evidence type="ECO:0000313" key="2">
    <source>
        <dbReference type="Proteomes" id="UP000297940"/>
    </source>
</evidence>
<sequence length="118" mass="13091">MVLFVNCSQLGKSGIGEETILGRDIYDELTVYIGLYMQDVANDRLNYSRRLNEVTILSRWPDGMGVSYQKRDLSFNKKKARSCIALTSSYLLASRDATGTLLLATGCKLEPVAPNPLP</sequence>
<keyword evidence="2" id="KW-1185">Reference proteome</keyword>